<dbReference type="AlphaFoldDB" id="Q1DFI3"/>
<evidence type="ECO:0000313" key="3">
    <source>
        <dbReference type="Proteomes" id="UP000002402"/>
    </source>
</evidence>
<keyword evidence="3" id="KW-1185">Reference proteome</keyword>
<feature type="region of interest" description="Disordered" evidence="1">
    <location>
        <begin position="370"/>
        <end position="407"/>
    </location>
</feature>
<evidence type="ECO:0000313" key="2">
    <source>
        <dbReference type="EMBL" id="ABF89671.1"/>
    </source>
</evidence>
<protein>
    <submittedName>
        <fullName evidence="2">Uncharacterized protein</fullName>
    </submittedName>
</protein>
<dbReference type="Proteomes" id="UP000002402">
    <property type="component" value="Chromosome"/>
</dbReference>
<reference evidence="2 3" key="1">
    <citation type="journal article" date="2006" name="Proc. Natl. Acad. Sci. U.S.A.">
        <title>Evolution of sensory complexity recorded in a myxobacterial genome.</title>
        <authorList>
            <person name="Goldman B.S."/>
            <person name="Nierman W.C."/>
            <person name="Kaiser D."/>
            <person name="Slater S.C."/>
            <person name="Durkin A.S."/>
            <person name="Eisen J.A."/>
            <person name="Ronning C.M."/>
            <person name="Barbazuk W.B."/>
            <person name="Blanchard M."/>
            <person name="Field C."/>
            <person name="Halling C."/>
            <person name="Hinkle G."/>
            <person name="Iartchuk O."/>
            <person name="Kim H.S."/>
            <person name="Mackenzie C."/>
            <person name="Madupu R."/>
            <person name="Miller N."/>
            <person name="Shvartsbeyn A."/>
            <person name="Sullivan S.A."/>
            <person name="Vaudin M."/>
            <person name="Wiegand R."/>
            <person name="Kaplan H.B."/>
        </authorList>
    </citation>
    <scope>NUCLEOTIDE SEQUENCE [LARGE SCALE GENOMIC DNA]</scope>
    <source>
        <strain evidence="3">DK1622</strain>
    </source>
</reference>
<gene>
    <name evidence="2" type="ordered locus">MXAN_0310</name>
</gene>
<dbReference type="EnsemblBacteria" id="ABF89671">
    <property type="protein sequence ID" value="ABF89671"/>
    <property type="gene ID" value="MXAN_0310"/>
</dbReference>
<dbReference type="KEGG" id="mxa:MXAN_0310"/>
<dbReference type="EMBL" id="CP000113">
    <property type="protein sequence ID" value="ABF89671.1"/>
    <property type="molecule type" value="Genomic_DNA"/>
</dbReference>
<feature type="compositionally biased region" description="Acidic residues" evidence="1">
    <location>
        <begin position="397"/>
        <end position="406"/>
    </location>
</feature>
<name>Q1DFI3_MYXXD</name>
<organism evidence="2 3">
    <name type="scientific">Myxococcus xanthus (strain DK1622)</name>
    <dbReference type="NCBI Taxonomy" id="246197"/>
    <lineage>
        <taxon>Bacteria</taxon>
        <taxon>Pseudomonadati</taxon>
        <taxon>Myxococcota</taxon>
        <taxon>Myxococcia</taxon>
        <taxon>Myxococcales</taxon>
        <taxon>Cystobacterineae</taxon>
        <taxon>Myxococcaceae</taxon>
        <taxon>Myxococcus</taxon>
    </lineage>
</organism>
<evidence type="ECO:0000256" key="1">
    <source>
        <dbReference type="SAM" id="MobiDB-lite"/>
    </source>
</evidence>
<accession>Q1DFI3</accession>
<proteinExistence type="predicted"/>
<sequence length="500" mass="53732">MDDVLVDGAGQLVPCEQLLHEHRHLIHALLGGAQVHAGQALVQLMAQRRHLAPDGRVRVVVAHGHVEHVPQPGHAVLEEHAVALHLEEGAARVGHQLLVQHPGGNLPEVLQLHGAVAAEEGHGLREVEDGLVRAHADAVLRLRAEVDLLVQRALLVAHRGHRLPGQLERVLVLELEARRGHAAEVQLPQEEGDALQHVLGHLHFQDGGVGALQLARREDDFLGQQLLGGLVGLQALEELVHEARVEGHRAHHHVDAVLQRLDDLEGAAALVVVGGEEPGRAARVDVLVHHLRVALRHEGQERGLRLGGDAVVLVDDFDALANPLAPAHLHRGQVLRLEHVGGQRRAQQVRDGELRVPALDAAVDLVAAHAGQQGHEDGGRRLPASRSAHQQRAPAGEEGEQGDEDERAVAGVLGEVELVTRRRLEGRGRAELQVVVGTDDGVVGDPPIRLPHLVVEAAAVALGEVDIELLVRRRAPGEQARHPVLVGHARRSLSPRGNAT</sequence>
<dbReference type="HOGENOM" id="CLU_544930_0_0_7"/>